<feature type="region of interest" description="Disordered" evidence="1">
    <location>
        <begin position="113"/>
        <end position="132"/>
    </location>
</feature>
<dbReference type="Pfam" id="PF12836">
    <property type="entry name" value="HHH_3"/>
    <property type="match status" value="1"/>
</dbReference>
<keyword evidence="2" id="KW-0812">Transmembrane</keyword>
<feature type="transmembrane region" description="Helical" evidence="2">
    <location>
        <begin position="52"/>
        <end position="69"/>
    </location>
</feature>
<dbReference type="InterPro" id="IPR010994">
    <property type="entry name" value="RuvA_2-like"/>
</dbReference>
<feature type="compositionally biased region" description="Gly residues" evidence="1">
    <location>
        <begin position="199"/>
        <end position="226"/>
    </location>
</feature>
<evidence type="ECO:0000256" key="1">
    <source>
        <dbReference type="SAM" id="MobiDB-lite"/>
    </source>
</evidence>
<sequence length="337" mass="33504">MSAPPADSVPAAPGYGWMLRRSLWILAPVLSMGLLTGPVLLLLGWRARASNFLWPGAVYTGAAAVSFLMNEDAGPILRTLIWILGTMHCLIITPAWLRGCWWAAPVSSSRKARGETAGADQGAGTAPAAGLAGPPGSPAALLLSDPGIQAGAFYAGSSEDSVSGSGGSDGGAGGHDAGVFAGSNDGQAAGGRASARVGAGSGAGSGSGSGSMGGRGTGGRGAGTRGTGSASARPGSGSFGGAVPAGAPHSGADVGALLLNVNAASERDLRQLPGIGRQRAAQTVRLRMQEGPFLSLEDYGQRLNLGPQVTDRLRGRVRFGDGPGRSSANGFGRKVDY</sequence>
<organism evidence="3 4">
    <name type="scientific">Arthrobacter pullicola</name>
    <dbReference type="NCBI Taxonomy" id="2762224"/>
    <lineage>
        <taxon>Bacteria</taxon>
        <taxon>Bacillati</taxon>
        <taxon>Actinomycetota</taxon>
        <taxon>Actinomycetes</taxon>
        <taxon>Micrococcales</taxon>
        <taxon>Micrococcaceae</taxon>
        <taxon>Arthrobacter</taxon>
    </lineage>
</organism>
<feature type="region of interest" description="Disordered" evidence="1">
    <location>
        <begin position="316"/>
        <end position="337"/>
    </location>
</feature>
<evidence type="ECO:0000313" key="3">
    <source>
        <dbReference type="EMBL" id="MBD8043213.1"/>
    </source>
</evidence>
<feature type="compositionally biased region" description="Gly residues" evidence="1">
    <location>
        <begin position="164"/>
        <end position="176"/>
    </location>
</feature>
<dbReference type="SUPFAM" id="SSF47781">
    <property type="entry name" value="RuvA domain 2-like"/>
    <property type="match status" value="1"/>
</dbReference>
<feature type="transmembrane region" description="Helical" evidence="2">
    <location>
        <begin position="81"/>
        <end position="104"/>
    </location>
</feature>
<dbReference type="Proteomes" id="UP000652763">
    <property type="component" value="Unassembled WGS sequence"/>
</dbReference>
<dbReference type="EMBL" id="JACSQC010000002">
    <property type="protein sequence ID" value="MBD8043213.1"/>
    <property type="molecule type" value="Genomic_DNA"/>
</dbReference>
<keyword evidence="4" id="KW-1185">Reference proteome</keyword>
<evidence type="ECO:0000313" key="4">
    <source>
        <dbReference type="Proteomes" id="UP000652763"/>
    </source>
</evidence>
<keyword evidence="2" id="KW-0472">Membrane</keyword>
<reference evidence="3 4" key="1">
    <citation type="submission" date="2020-08" db="EMBL/GenBank/DDBJ databases">
        <title>A Genomic Blueprint of the Chicken Gut Microbiome.</title>
        <authorList>
            <person name="Gilroy R."/>
            <person name="Ravi A."/>
            <person name="Getino M."/>
            <person name="Pursley I."/>
            <person name="Horton D.L."/>
            <person name="Alikhan N.-F."/>
            <person name="Baker D."/>
            <person name="Gharbi K."/>
            <person name="Hall N."/>
            <person name="Watson M."/>
            <person name="Adriaenssens E.M."/>
            <person name="Foster-Nyarko E."/>
            <person name="Jarju S."/>
            <person name="Secka A."/>
            <person name="Antonio M."/>
            <person name="Oren A."/>
            <person name="Chaudhuri R."/>
            <person name="La Ragione R.M."/>
            <person name="Hildebrand F."/>
            <person name="Pallen M.J."/>
        </authorList>
    </citation>
    <scope>NUCLEOTIDE SEQUENCE [LARGE SCALE GENOMIC DNA]</scope>
    <source>
        <strain evidence="3 4">Sa2BUA2</strain>
    </source>
</reference>
<accession>A0ABR8YG65</accession>
<comment type="caution">
    <text evidence="3">The sequence shown here is derived from an EMBL/GenBank/DDBJ whole genome shotgun (WGS) entry which is preliminary data.</text>
</comment>
<feature type="region of interest" description="Disordered" evidence="1">
    <location>
        <begin position="159"/>
        <end position="244"/>
    </location>
</feature>
<name>A0ABR8YG65_9MICC</name>
<feature type="transmembrane region" description="Helical" evidence="2">
    <location>
        <begin position="23"/>
        <end position="45"/>
    </location>
</feature>
<evidence type="ECO:0000256" key="2">
    <source>
        <dbReference type="SAM" id="Phobius"/>
    </source>
</evidence>
<protein>
    <submittedName>
        <fullName evidence="3">Helix-hairpin-helix domain-containing protein</fullName>
    </submittedName>
</protein>
<proteinExistence type="predicted"/>
<dbReference type="Gene3D" id="1.10.150.280">
    <property type="entry name" value="AF1531-like domain"/>
    <property type="match status" value="1"/>
</dbReference>
<gene>
    <name evidence="3" type="ORF">H9638_05235</name>
</gene>
<feature type="compositionally biased region" description="Low complexity" evidence="1">
    <location>
        <begin position="122"/>
        <end position="132"/>
    </location>
</feature>
<keyword evidence="2" id="KW-1133">Transmembrane helix</keyword>